<gene>
    <name evidence="5" type="ORF">ACFP3J_06370</name>
</gene>
<dbReference type="NCBIfam" id="TIGR01733">
    <property type="entry name" value="AA-adenyl-dom"/>
    <property type="match status" value="1"/>
</dbReference>
<dbReference type="CDD" id="cd19531">
    <property type="entry name" value="LCL_NRPS-like"/>
    <property type="match status" value="1"/>
</dbReference>
<dbReference type="Pfam" id="PF00550">
    <property type="entry name" value="PP-binding"/>
    <property type="match status" value="1"/>
</dbReference>
<proteinExistence type="predicted"/>
<dbReference type="SUPFAM" id="SSF47336">
    <property type="entry name" value="ACP-like"/>
    <property type="match status" value="1"/>
</dbReference>
<dbReference type="InterPro" id="IPR006162">
    <property type="entry name" value="Ppantetheine_attach_site"/>
</dbReference>
<dbReference type="RefSeq" id="WP_344348248.1">
    <property type="nucleotide sequence ID" value="NZ_BAAASM010000014.1"/>
</dbReference>
<name>A0ABW0WEC3_STRNO</name>
<evidence type="ECO:0000313" key="6">
    <source>
        <dbReference type="Proteomes" id="UP001596065"/>
    </source>
</evidence>
<dbReference type="Pfam" id="PF13193">
    <property type="entry name" value="AMP-binding_C"/>
    <property type="match status" value="1"/>
</dbReference>
<dbReference type="EMBL" id="JBHSOE010000007">
    <property type="protein sequence ID" value="MFC5655114.1"/>
    <property type="molecule type" value="Genomic_DNA"/>
</dbReference>
<dbReference type="InterPro" id="IPR045851">
    <property type="entry name" value="AMP-bd_C_sf"/>
</dbReference>
<keyword evidence="2" id="KW-0596">Phosphopantetheine</keyword>
<dbReference type="CDD" id="cd17646">
    <property type="entry name" value="A_NRPS_AB3403-like"/>
    <property type="match status" value="1"/>
</dbReference>
<dbReference type="InterPro" id="IPR020806">
    <property type="entry name" value="PKS_PP-bd"/>
</dbReference>
<dbReference type="SMART" id="SM00823">
    <property type="entry name" value="PKS_PP"/>
    <property type="match status" value="1"/>
</dbReference>
<evidence type="ECO:0000313" key="5">
    <source>
        <dbReference type="EMBL" id="MFC5655114.1"/>
    </source>
</evidence>
<dbReference type="PROSITE" id="PS00012">
    <property type="entry name" value="PHOSPHOPANTETHEINE"/>
    <property type="match status" value="1"/>
</dbReference>
<dbReference type="PROSITE" id="PS00455">
    <property type="entry name" value="AMP_BINDING"/>
    <property type="match status" value="1"/>
</dbReference>
<dbReference type="Gene3D" id="3.30.559.10">
    <property type="entry name" value="Chloramphenicol acetyltransferase-like domain"/>
    <property type="match status" value="1"/>
</dbReference>
<dbReference type="PANTHER" id="PTHR45527">
    <property type="entry name" value="NONRIBOSOMAL PEPTIDE SYNTHETASE"/>
    <property type="match status" value="1"/>
</dbReference>
<dbReference type="Pfam" id="PF00668">
    <property type="entry name" value="Condensation"/>
    <property type="match status" value="1"/>
</dbReference>
<dbReference type="InterPro" id="IPR025110">
    <property type="entry name" value="AMP-bd_C"/>
</dbReference>
<accession>A0ABW0WEC3</accession>
<dbReference type="InterPro" id="IPR010071">
    <property type="entry name" value="AA_adenyl_dom"/>
</dbReference>
<evidence type="ECO:0000256" key="2">
    <source>
        <dbReference type="ARBA" id="ARBA00022450"/>
    </source>
</evidence>
<dbReference type="InterPro" id="IPR023213">
    <property type="entry name" value="CAT-like_dom_sf"/>
</dbReference>
<dbReference type="PROSITE" id="PS50075">
    <property type="entry name" value="CARRIER"/>
    <property type="match status" value="1"/>
</dbReference>
<dbReference type="Pfam" id="PF00501">
    <property type="entry name" value="AMP-binding"/>
    <property type="match status" value="1"/>
</dbReference>
<evidence type="ECO:0000259" key="4">
    <source>
        <dbReference type="PROSITE" id="PS50075"/>
    </source>
</evidence>
<keyword evidence="6" id="KW-1185">Reference proteome</keyword>
<comment type="caution">
    <text evidence="5">The sequence shown here is derived from an EMBL/GenBank/DDBJ whole genome shotgun (WGS) entry which is preliminary data.</text>
</comment>
<feature type="domain" description="Carrier" evidence="4">
    <location>
        <begin position="981"/>
        <end position="1056"/>
    </location>
</feature>
<evidence type="ECO:0000256" key="3">
    <source>
        <dbReference type="ARBA" id="ARBA00022553"/>
    </source>
</evidence>
<dbReference type="Gene3D" id="3.40.50.980">
    <property type="match status" value="2"/>
</dbReference>
<dbReference type="InterPro" id="IPR001242">
    <property type="entry name" value="Condensation_dom"/>
</dbReference>
<dbReference type="Gene3D" id="1.10.1200.10">
    <property type="entry name" value="ACP-like"/>
    <property type="match status" value="1"/>
</dbReference>
<dbReference type="PANTHER" id="PTHR45527:SF1">
    <property type="entry name" value="FATTY ACID SYNTHASE"/>
    <property type="match status" value="1"/>
</dbReference>
<dbReference type="InterPro" id="IPR020845">
    <property type="entry name" value="AMP-binding_CS"/>
</dbReference>
<keyword evidence="3" id="KW-0597">Phosphoprotein</keyword>
<reference evidence="6" key="1">
    <citation type="journal article" date="2019" name="Int. J. Syst. Evol. Microbiol.">
        <title>The Global Catalogue of Microorganisms (GCM) 10K type strain sequencing project: providing services to taxonomists for standard genome sequencing and annotation.</title>
        <authorList>
            <consortium name="The Broad Institute Genomics Platform"/>
            <consortium name="The Broad Institute Genome Sequencing Center for Infectious Disease"/>
            <person name="Wu L."/>
            <person name="Ma J."/>
        </authorList>
    </citation>
    <scope>NUCLEOTIDE SEQUENCE [LARGE SCALE GENOMIC DNA]</scope>
    <source>
        <strain evidence="6">KCTC 5701</strain>
    </source>
</reference>
<dbReference type="Gene3D" id="3.30.559.30">
    <property type="entry name" value="Nonribosomal peptide synthetase, condensation domain"/>
    <property type="match status" value="1"/>
</dbReference>
<organism evidence="5 6">
    <name type="scientific">Streptomyces nogalater</name>
    <dbReference type="NCBI Taxonomy" id="38314"/>
    <lineage>
        <taxon>Bacteria</taxon>
        <taxon>Bacillati</taxon>
        <taxon>Actinomycetota</taxon>
        <taxon>Actinomycetes</taxon>
        <taxon>Kitasatosporales</taxon>
        <taxon>Streptomycetaceae</taxon>
        <taxon>Streptomyces</taxon>
    </lineage>
</organism>
<protein>
    <submittedName>
        <fullName evidence="5">Amino acid adenylation domain-containing protein</fullName>
    </submittedName>
</protein>
<dbReference type="Gene3D" id="3.30.300.30">
    <property type="match status" value="1"/>
</dbReference>
<comment type="cofactor">
    <cofactor evidence="1">
        <name>pantetheine 4'-phosphate</name>
        <dbReference type="ChEBI" id="CHEBI:47942"/>
    </cofactor>
</comment>
<evidence type="ECO:0000256" key="1">
    <source>
        <dbReference type="ARBA" id="ARBA00001957"/>
    </source>
</evidence>
<dbReference type="InterPro" id="IPR036736">
    <property type="entry name" value="ACP-like_sf"/>
</dbReference>
<dbReference type="Proteomes" id="UP001596065">
    <property type="component" value="Unassembled WGS sequence"/>
</dbReference>
<dbReference type="InterPro" id="IPR000873">
    <property type="entry name" value="AMP-dep_synth/lig_dom"/>
</dbReference>
<dbReference type="SUPFAM" id="SSF52777">
    <property type="entry name" value="CoA-dependent acyltransferases"/>
    <property type="match status" value="2"/>
</dbReference>
<dbReference type="SUPFAM" id="SSF56801">
    <property type="entry name" value="Acetyl-CoA synthetase-like"/>
    <property type="match status" value="1"/>
</dbReference>
<dbReference type="InterPro" id="IPR009081">
    <property type="entry name" value="PP-bd_ACP"/>
</dbReference>
<dbReference type="SMART" id="SM01294">
    <property type="entry name" value="PKS_PP_betabranch"/>
    <property type="match status" value="1"/>
</dbReference>
<sequence>MTTTEREDRPLSWSQRAMWHVCQLAPDSSLYHISLRAEVLGGLRVPALRQALQQLVDRHPAIRTTVSLRGEDRTPVQTVHETFPVDFADAGAAPGDAELDAAVLAEAHRPFDLTRQSPLRVRRFSAGGRQVLLFVFHHIAWDFESVLIAFEELAELYRAAVAGTEAALPPPGAPFAEHGRWEAGFLGSPAGLRGLEFWEAELAQLPSPGDLPALRTRPPARSYRGGVQHVTLPSALAEAVDRAARDAGVTRYVVLLAAFEVFLARMTGRSSVVLGTAATQRMRPQVRRTVGNFVNPVVLRTELTWERGFTPLLKRVSSTVLRAMRHGSVPFPALVERLRPEYDPSRSPLFDTLFVYDRPQQRRHDGIARFVSGDGTVDLGGLVLRGTPLESTSTVYDLTLYAFDTTDALTLRWEYDRDLFDARTAARFASYYTAVLEQCLSGADRPLAELDGLPAADRRTLLTEWNGPTDRWPGPHLLHQLVEEQVDRTPQALAVVFEDRSLTYRELDRRAGQLAARLRREGVGPESLVGVCLPRSPELVVALLGVLKAGAAYVPMDPEYPHERLRHLMTDSSAQVLITSAEGPPSVTGTASVLPLDEGLSVLDGEGAVRVDTGARPRNLAYVIHTSGSTGLPKGAMNEHEAVVNRLRWMQQRYRLDASDRVLQKTPLGFDVSVWEFFWPLTTGARLVLARPGGHRDVRYLVELCRREGVTTAHFVPSMLQAFLDSPDLAPLPALRRVLCSGEALTPRLAAAFHRAFDCELHNLYGPTEAAIDVTARQCPAGEETRSVPIGRPVSNTAIRILDPEFRPVPPGVPGELYISGVQVGRGYLGRPDLTAERFLPDPFTGGRMYRTGDTARWNPCGEIEYLGREDGQVKIRGYRVEPEEVRHGLEALPGIAEAVVSVDRTEGEPRLLAHVVPAASGTTATTAIREGLRARFPEYMIPAGIVVVDALPVGPHGKIDRARLPAPTPRAWVHRAEHVPPRTPLEEELAAVWAEVLGVEQIGVYDNFFDVGGHSLLATRLVTAVADGFGVRMPVSDVFAHPTLDAFTECLLARVLQDEDGTRGGTR</sequence>
<dbReference type="Gene3D" id="2.30.38.10">
    <property type="entry name" value="Luciferase, Domain 3"/>
    <property type="match status" value="1"/>
</dbReference>